<sequence length="400" mass="45288">MSQPVFMGLGKQAFRFYMLFQHHSRIDEDPTLERSWITGAVGTYIKEHSRSVYARLGKEVALAGLDCRTERKKNRIISPASYNAIFQRLDAEIKAANGDIKHLYVMLGVPILYPRMVWAEVIMESKMIAPVKYMAQKGIALKGLVNEFDGSVELLDDLNDHWCAMHHKRERNWFMGELVKFAARHGVRVTILSGDVHLCAISRFKSKMHTHTVKTHEGANKEVLTNAEHDPRLIFNVISSAMINAPPPDGMATLLNKRSKVHHFDKTTDEDVVEMFATEVTGGARTNKLFMNKRNYSDLIPVKNLQKLQGGLARYEHFQEGDLIYPGASDKLTKVDRENLDLKDASHVGYALTEDSIVASLHVEVDRKDTQSKTKDYEVLIPKIDGPQELGVFPDGMKKK</sequence>
<reference evidence="1" key="1">
    <citation type="submission" date="2023-04" db="EMBL/GenBank/DDBJ databases">
        <title>Ambrosiozyma monospora NBRC 10751.</title>
        <authorList>
            <person name="Ichikawa N."/>
            <person name="Sato H."/>
            <person name="Tonouchi N."/>
        </authorList>
    </citation>
    <scope>NUCLEOTIDE SEQUENCE</scope>
    <source>
        <strain evidence="1">NBRC 10751</strain>
    </source>
</reference>
<evidence type="ECO:0000313" key="1">
    <source>
        <dbReference type="EMBL" id="GME90061.1"/>
    </source>
</evidence>
<gene>
    <name evidence="1" type="ORF">Amon02_000863500</name>
</gene>
<keyword evidence="2" id="KW-1185">Reference proteome</keyword>
<evidence type="ECO:0000313" key="2">
    <source>
        <dbReference type="Proteomes" id="UP001165064"/>
    </source>
</evidence>
<protein>
    <submittedName>
        <fullName evidence="1">Unnamed protein product</fullName>
    </submittedName>
</protein>
<comment type="caution">
    <text evidence="1">The sequence shown here is derived from an EMBL/GenBank/DDBJ whole genome shotgun (WGS) entry which is preliminary data.</text>
</comment>
<dbReference type="EMBL" id="BSXS01007739">
    <property type="protein sequence ID" value="GME90061.1"/>
    <property type="molecule type" value="Genomic_DNA"/>
</dbReference>
<organism evidence="1 2">
    <name type="scientific">Ambrosiozyma monospora</name>
    <name type="common">Yeast</name>
    <name type="synonym">Endomycopsis monosporus</name>
    <dbReference type="NCBI Taxonomy" id="43982"/>
    <lineage>
        <taxon>Eukaryota</taxon>
        <taxon>Fungi</taxon>
        <taxon>Dikarya</taxon>
        <taxon>Ascomycota</taxon>
        <taxon>Saccharomycotina</taxon>
        <taxon>Pichiomycetes</taxon>
        <taxon>Pichiales</taxon>
        <taxon>Pichiaceae</taxon>
        <taxon>Ambrosiozyma</taxon>
    </lineage>
</organism>
<dbReference type="Proteomes" id="UP001165064">
    <property type="component" value="Unassembled WGS sequence"/>
</dbReference>
<proteinExistence type="predicted"/>
<name>A0ACB5TJL9_AMBMO</name>
<accession>A0ACB5TJL9</accession>